<evidence type="ECO:0000256" key="1">
    <source>
        <dbReference type="ARBA" id="ARBA00023157"/>
    </source>
</evidence>
<dbReference type="InterPro" id="IPR008979">
    <property type="entry name" value="Galactose-bd-like_sf"/>
</dbReference>
<protein>
    <submittedName>
        <fullName evidence="4">Putative SCO-spondin-like</fullName>
    </submittedName>
</protein>
<dbReference type="InterPro" id="IPR050111">
    <property type="entry name" value="C-type_lectin/snaclec_domain"/>
</dbReference>
<dbReference type="Gene3D" id="3.10.100.10">
    <property type="entry name" value="Mannose-Binding Protein A, subunit A"/>
    <property type="match status" value="2"/>
</dbReference>
<evidence type="ECO:0000259" key="2">
    <source>
        <dbReference type="PROSITE" id="PS50022"/>
    </source>
</evidence>
<evidence type="ECO:0000313" key="5">
    <source>
        <dbReference type="Proteomes" id="UP000230750"/>
    </source>
</evidence>
<keyword evidence="1" id="KW-1015">Disulfide bond</keyword>
<dbReference type="InterPro" id="IPR018378">
    <property type="entry name" value="C-type_lectin_CS"/>
</dbReference>
<evidence type="ECO:0000259" key="3">
    <source>
        <dbReference type="PROSITE" id="PS50041"/>
    </source>
</evidence>
<dbReference type="AlphaFoldDB" id="A0A2G8JQM1"/>
<dbReference type="Pfam" id="PF00754">
    <property type="entry name" value="F5_F8_type_C"/>
    <property type="match status" value="1"/>
</dbReference>
<keyword evidence="5" id="KW-1185">Reference proteome</keyword>
<dbReference type="InterPro" id="IPR000421">
    <property type="entry name" value="FA58C"/>
</dbReference>
<dbReference type="InterPro" id="IPR001304">
    <property type="entry name" value="C-type_lectin-like"/>
</dbReference>
<dbReference type="STRING" id="307972.A0A2G8JQM1"/>
<dbReference type="SUPFAM" id="SSF49785">
    <property type="entry name" value="Galactose-binding domain-like"/>
    <property type="match status" value="1"/>
</dbReference>
<dbReference type="EMBL" id="MRZV01001422">
    <property type="protein sequence ID" value="PIK37975.1"/>
    <property type="molecule type" value="Genomic_DNA"/>
</dbReference>
<dbReference type="CDD" id="cd00037">
    <property type="entry name" value="CLECT"/>
    <property type="match status" value="1"/>
</dbReference>
<dbReference type="Gene3D" id="2.60.120.260">
    <property type="entry name" value="Galactose-binding domain-like"/>
    <property type="match status" value="1"/>
</dbReference>
<feature type="domain" description="F5/8 type C" evidence="2">
    <location>
        <begin position="1"/>
        <end position="99"/>
    </location>
</feature>
<dbReference type="PROSITE" id="PS50022">
    <property type="entry name" value="FA58C_3"/>
    <property type="match status" value="1"/>
</dbReference>
<dbReference type="SMART" id="SM00034">
    <property type="entry name" value="CLECT"/>
    <property type="match status" value="2"/>
</dbReference>
<feature type="domain" description="C-type lectin" evidence="3">
    <location>
        <begin position="114"/>
        <end position="219"/>
    </location>
</feature>
<organism evidence="4 5">
    <name type="scientific">Stichopus japonicus</name>
    <name type="common">Sea cucumber</name>
    <dbReference type="NCBI Taxonomy" id="307972"/>
    <lineage>
        <taxon>Eukaryota</taxon>
        <taxon>Metazoa</taxon>
        <taxon>Echinodermata</taxon>
        <taxon>Eleutherozoa</taxon>
        <taxon>Echinozoa</taxon>
        <taxon>Holothuroidea</taxon>
        <taxon>Aspidochirotacea</taxon>
        <taxon>Aspidochirotida</taxon>
        <taxon>Stichopodidae</taxon>
        <taxon>Apostichopus</taxon>
    </lineage>
</organism>
<dbReference type="InterPro" id="IPR016187">
    <property type="entry name" value="CTDL_fold"/>
</dbReference>
<gene>
    <name evidence="4" type="ORF">BSL78_25176</name>
</gene>
<dbReference type="PANTHER" id="PTHR22803">
    <property type="entry name" value="MANNOSE, PHOSPHOLIPASE, LECTIN RECEPTOR RELATED"/>
    <property type="match status" value="1"/>
</dbReference>
<dbReference type="InterPro" id="IPR016186">
    <property type="entry name" value="C-type_lectin-like/link_sf"/>
</dbReference>
<dbReference type="PROSITE" id="PS50041">
    <property type="entry name" value="C_TYPE_LECTIN_2"/>
    <property type="match status" value="2"/>
</dbReference>
<sequence>MASDESPEIQVALLEEFKIFGIRLQACPDGTCSISSFVLSYSEDNEHYIESETFGDISLSGNDFQDFLLEESIAKAQFIKLRVRNAEGCVGLRMEVLAERSNCPDGFHPKLRSCYRYVKTSLPYADAQQLCNRKGGYLVEIFNEKENDYVRELSQKVDGSDIFLGISSAFSEGHWINEHGSANGFLNFNADPSERCARMLWDGKWADNACDWSLNFVCESGGGNDCPEDWLRLGGGCYKLVDEQLTFFDAVVRCQDLGGHVVDITSVYENTAVAAVVSGEKAWIAVTDLLDEGRFLSYPNQQPLSFTGWNGHEPNDWER</sequence>
<comment type="caution">
    <text evidence="4">The sequence shown here is derived from an EMBL/GenBank/DDBJ whole genome shotgun (WGS) entry which is preliminary data.</text>
</comment>
<dbReference type="Pfam" id="PF00059">
    <property type="entry name" value="Lectin_C"/>
    <property type="match status" value="2"/>
</dbReference>
<dbReference type="PROSITE" id="PS00615">
    <property type="entry name" value="C_TYPE_LECTIN_1"/>
    <property type="match status" value="1"/>
</dbReference>
<evidence type="ECO:0000313" key="4">
    <source>
        <dbReference type="EMBL" id="PIK37975.1"/>
    </source>
</evidence>
<dbReference type="SUPFAM" id="SSF56436">
    <property type="entry name" value="C-type lectin-like"/>
    <property type="match status" value="2"/>
</dbReference>
<reference evidence="4 5" key="1">
    <citation type="journal article" date="2017" name="PLoS Biol.">
        <title>The sea cucumber genome provides insights into morphological evolution and visceral regeneration.</title>
        <authorList>
            <person name="Zhang X."/>
            <person name="Sun L."/>
            <person name="Yuan J."/>
            <person name="Sun Y."/>
            <person name="Gao Y."/>
            <person name="Zhang L."/>
            <person name="Li S."/>
            <person name="Dai H."/>
            <person name="Hamel J.F."/>
            <person name="Liu C."/>
            <person name="Yu Y."/>
            <person name="Liu S."/>
            <person name="Lin W."/>
            <person name="Guo K."/>
            <person name="Jin S."/>
            <person name="Xu P."/>
            <person name="Storey K.B."/>
            <person name="Huan P."/>
            <person name="Zhang T."/>
            <person name="Zhou Y."/>
            <person name="Zhang J."/>
            <person name="Lin C."/>
            <person name="Li X."/>
            <person name="Xing L."/>
            <person name="Huo D."/>
            <person name="Sun M."/>
            <person name="Wang L."/>
            <person name="Mercier A."/>
            <person name="Li F."/>
            <person name="Yang H."/>
            <person name="Xiang J."/>
        </authorList>
    </citation>
    <scope>NUCLEOTIDE SEQUENCE [LARGE SCALE GENOMIC DNA]</scope>
    <source>
        <strain evidence="4">Shaxun</strain>
        <tissue evidence="4">Muscle</tissue>
    </source>
</reference>
<dbReference type="Proteomes" id="UP000230750">
    <property type="component" value="Unassembled WGS sequence"/>
</dbReference>
<proteinExistence type="predicted"/>
<dbReference type="OrthoDB" id="6054937at2759"/>
<name>A0A2G8JQM1_STIJA</name>
<feature type="domain" description="C-type lectin" evidence="3">
    <location>
        <begin position="233"/>
        <end position="319"/>
    </location>
</feature>
<accession>A0A2G8JQM1</accession>